<evidence type="ECO:0000313" key="3">
    <source>
        <dbReference type="Proteomes" id="UP000182190"/>
    </source>
</evidence>
<evidence type="ECO:0000259" key="1">
    <source>
        <dbReference type="Pfam" id="PF12770"/>
    </source>
</evidence>
<dbReference type="AlphaFoldDB" id="A0A7Z9BNG3"/>
<evidence type="ECO:0000313" key="2">
    <source>
        <dbReference type="EMBL" id="VXD16722.1"/>
    </source>
</evidence>
<protein>
    <recommendedName>
        <fullName evidence="1">CHAT domain-containing protein</fullName>
    </recommendedName>
</protein>
<dbReference type="Pfam" id="PF12770">
    <property type="entry name" value="CHAT"/>
    <property type="match status" value="1"/>
</dbReference>
<proteinExistence type="predicted"/>
<organism evidence="2 3">
    <name type="scientific">Planktothrix paucivesiculata PCC 9631</name>
    <dbReference type="NCBI Taxonomy" id="671071"/>
    <lineage>
        <taxon>Bacteria</taxon>
        <taxon>Bacillati</taxon>
        <taxon>Cyanobacteriota</taxon>
        <taxon>Cyanophyceae</taxon>
        <taxon>Oscillatoriophycideae</taxon>
        <taxon>Oscillatoriales</taxon>
        <taxon>Microcoleaceae</taxon>
        <taxon>Planktothrix</taxon>
    </lineage>
</organism>
<dbReference type="Proteomes" id="UP000182190">
    <property type="component" value="Unassembled WGS sequence"/>
</dbReference>
<accession>A0A7Z9BNG3</accession>
<dbReference type="EMBL" id="CZCS02000163">
    <property type="protein sequence ID" value="VXD16722.1"/>
    <property type="molecule type" value="Genomic_DNA"/>
</dbReference>
<name>A0A7Z9BNG3_9CYAN</name>
<dbReference type="InterPro" id="IPR024983">
    <property type="entry name" value="CHAT_dom"/>
</dbReference>
<reference evidence="2" key="1">
    <citation type="submission" date="2019-10" db="EMBL/GenBank/DDBJ databases">
        <authorList>
            <consortium name="Genoscope - CEA"/>
            <person name="William W."/>
        </authorList>
    </citation>
    <scope>NUCLEOTIDE SEQUENCE [LARGE SCALE GENOMIC DNA]</scope>
    <source>
        <strain evidence="2">BBR_PRJEB10994</strain>
    </source>
</reference>
<keyword evidence="3" id="KW-1185">Reference proteome</keyword>
<comment type="caution">
    <text evidence="2">The sequence shown here is derived from an EMBL/GenBank/DDBJ whole genome shotgun (WGS) entry which is preliminary data.</text>
</comment>
<feature type="domain" description="CHAT" evidence="1">
    <location>
        <begin position="1"/>
        <end position="79"/>
    </location>
</feature>
<gene>
    <name evidence="2" type="ORF">PL9631_250040</name>
</gene>
<sequence>MIRFYQNLHQGLSVALSLNQAQIWLRNITKLELERWIEEDRLLLDRTQKINLKPQVKLMPDEAKPFKSPFYWAAFCAIG</sequence>